<feature type="region of interest" description="Disordered" evidence="1">
    <location>
        <begin position="58"/>
        <end position="77"/>
    </location>
</feature>
<evidence type="ECO:0000313" key="3">
    <source>
        <dbReference type="Proteomes" id="UP000429229"/>
    </source>
</evidence>
<organism evidence="2 3">
    <name type="scientific">Alteriqipengyuania halimionae</name>
    <dbReference type="NCBI Taxonomy" id="1926630"/>
    <lineage>
        <taxon>Bacteria</taxon>
        <taxon>Pseudomonadati</taxon>
        <taxon>Pseudomonadota</taxon>
        <taxon>Alphaproteobacteria</taxon>
        <taxon>Sphingomonadales</taxon>
        <taxon>Erythrobacteraceae</taxon>
        <taxon>Alteriqipengyuania</taxon>
    </lineage>
</organism>
<dbReference type="OrthoDB" id="7511203at2"/>
<protein>
    <submittedName>
        <fullName evidence="2">Uncharacterized protein</fullName>
    </submittedName>
</protein>
<proteinExistence type="predicted"/>
<dbReference type="Proteomes" id="UP000429229">
    <property type="component" value="Unassembled WGS sequence"/>
</dbReference>
<gene>
    <name evidence="2" type="ORF">GRI68_11205</name>
</gene>
<dbReference type="AlphaFoldDB" id="A0A6I4U4U3"/>
<evidence type="ECO:0000313" key="2">
    <source>
        <dbReference type="EMBL" id="MXP10746.1"/>
    </source>
</evidence>
<keyword evidence="3" id="KW-1185">Reference proteome</keyword>
<name>A0A6I4U4U3_9SPHN</name>
<evidence type="ECO:0000256" key="1">
    <source>
        <dbReference type="SAM" id="MobiDB-lite"/>
    </source>
</evidence>
<comment type="caution">
    <text evidence="2">The sequence shown here is derived from an EMBL/GenBank/DDBJ whole genome shotgun (WGS) entry which is preliminary data.</text>
</comment>
<feature type="compositionally biased region" description="Basic and acidic residues" evidence="1">
    <location>
        <begin position="60"/>
        <end position="77"/>
    </location>
</feature>
<dbReference type="EMBL" id="WTYR01000001">
    <property type="protein sequence ID" value="MXP10746.1"/>
    <property type="molecule type" value="Genomic_DNA"/>
</dbReference>
<reference evidence="2 3" key="1">
    <citation type="submission" date="2019-12" db="EMBL/GenBank/DDBJ databases">
        <title>Genomic-based taxomic classification of the family Erythrobacteraceae.</title>
        <authorList>
            <person name="Xu L."/>
        </authorList>
    </citation>
    <scope>NUCLEOTIDE SEQUENCE [LARGE SCALE GENOMIC DNA]</scope>
    <source>
        <strain evidence="2 3">LMG 29519</strain>
    </source>
</reference>
<dbReference type="RefSeq" id="WP_160617312.1">
    <property type="nucleotide sequence ID" value="NZ_WTYR01000001.1"/>
</dbReference>
<sequence>MNVVWPAALALLPAAIGPLPSEPDSFTFALCGSSRVITIELNGKAPVPKQVPPCHGKGCHGGDCRKKFDRAQRQAPE</sequence>
<accession>A0A6I4U4U3</accession>